<dbReference type="Pfam" id="PF03166">
    <property type="entry name" value="MH2"/>
    <property type="match status" value="1"/>
</dbReference>
<gene>
    <name evidence="3" type="ORF">Bhyg_07180</name>
</gene>
<protein>
    <recommendedName>
        <fullName evidence="2">MH2 domain-containing protein</fullName>
    </recommendedName>
</protein>
<dbReference type="GO" id="GO:0050793">
    <property type="term" value="P:regulation of developmental process"/>
    <property type="evidence" value="ECO:0007669"/>
    <property type="project" value="UniProtKB-ARBA"/>
</dbReference>
<dbReference type="GO" id="GO:0009791">
    <property type="term" value="P:post-embryonic development"/>
    <property type="evidence" value="ECO:0007669"/>
    <property type="project" value="UniProtKB-ARBA"/>
</dbReference>
<accession>A0A9Q0N244</accession>
<dbReference type="PANTHER" id="PTHR22742:SF2">
    <property type="entry name" value="EXPANSION, ISOFORM A-RELATED"/>
    <property type="match status" value="1"/>
</dbReference>
<proteinExistence type="predicted"/>
<evidence type="ECO:0000256" key="1">
    <source>
        <dbReference type="SAM" id="MobiDB-lite"/>
    </source>
</evidence>
<dbReference type="PANTHER" id="PTHR22742">
    <property type="entry name" value="EXPANSION, ISOFORM A-RELATED"/>
    <property type="match status" value="1"/>
</dbReference>
<feature type="domain" description="MH2" evidence="2">
    <location>
        <begin position="1"/>
        <end position="148"/>
    </location>
</feature>
<dbReference type="Proteomes" id="UP001151699">
    <property type="component" value="Chromosome B"/>
</dbReference>
<dbReference type="Gene3D" id="2.60.200.10">
    <property type="match status" value="1"/>
</dbReference>
<comment type="caution">
    <text evidence="3">The sequence shown here is derived from an EMBL/GenBank/DDBJ whole genome shotgun (WGS) entry which is preliminary data.</text>
</comment>
<dbReference type="GO" id="GO:0006355">
    <property type="term" value="P:regulation of DNA-templated transcription"/>
    <property type="evidence" value="ECO:0007669"/>
    <property type="project" value="InterPro"/>
</dbReference>
<dbReference type="OrthoDB" id="5973987at2759"/>
<dbReference type="AlphaFoldDB" id="A0A9Q0N244"/>
<sequence length="503" mass="57085">MRDSKTDEIKHQVGQGVKLKMDSAGNILIRRYSRSNVYVKSTANGLKDETSMSADILKLPNQALESEKVVKLFDMKKFQSNINRELRQAYPDRRRLELQCLSAVTFVRSENDVLDCPIWVLVINVVAMDMLKSKLPPMERPINVKSRPRLPIPDEDPYYIPGTVMTRITDSSDSGYGGITVNSSINSNRALNNATDGLGQIISPRDQFYQSSTKGNEKPPQLPPREGNAIYPQNLPTPDYDENEENKPKSFFRGFGSKDKARKKYVTEDPYYCGLSARTPKFEKTTLKKQSKNHIAVPKRMSVAYLQHPVAYVAGYQYASHQQLMQPRQHFQMMWQARSMESGLDYPSQFNANLYGFDKPDYRVIARRPTRFDNIDCRTLIFQEKQQIFSNPLLSGSDCGGKITGLVMDPTTAINTAAAVDDNSFFTFFPEDDETDERKKNPEDISKVLESHGGSLNLKEFTNVKESAEKHYFLVTNGNGDIVSLKKIVLLAFERKNNYATSV</sequence>
<evidence type="ECO:0000313" key="3">
    <source>
        <dbReference type="EMBL" id="KAJ6642233.1"/>
    </source>
</evidence>
<name>A0A9Q0N244_9DIPT</name>
<keyword evidence="4" id="KW-1185">Reference proteome</keyword>
<dbReference type="InterPro" id="IPR017855">
    <property type="entry name" value="SMAD-like_dom_sf"/>
</dbReference>
<evidence type="ECO:0000259" key="2">
    <source>
        <dbReference type="PROSITE" id="PS51076"/>
    </source>
</evidence>
<feature type="region of interest" description="Disordered" evidence="1">
    <location>
        <begin position="210"/>
        <end position="254"/>
    </location>
</feature>
<dbReference type="GO" id="GO:0051239">
    <property type="term" value="P:regulation of multicellular organismal process"/>
    <property type="evidence" value="ECO:0007669"/>
    <property type="project" value="UniProtKB-ARBA"/>
</dbReference>
<dbReference type="SUPFAM" id="SSF49879">
    <property type="entry name" value="SMAD/FHA domain"/>
    <property type="match status" value="1"/>
</dbReference>
<dbReference type="SMART" id="SM00524">
    <property type="entry name" value="DWB"/>
    <property type="match status" value="1"/>
</dbReference>
<organism evidence="3 4">
    <name type="scientific">Pseudolycoriella hygida</name>
    <dbReference type="NCBI Taxonomy" id="35572"/>
    <lineage>
        <taxon>Eukaryota</taxon>
        <taxon>Metazoa</taxon>
        <taxon>Ecdysozoa</taxon>
        <taxon>Arthropoda</taxon>
        <taxon>Hexapoda</taxon>
        <taxon>Insecta</taxon>
        <taxon>Pterygota</taxon>
        <taxon>Neoptera</taxon>
        <taxon>Endopterygota</taxon>
        <taxon>Diptera</taxon>
        <taxon>Nematocera</taxon>
        <taxon>Sciaroidea</taxon>
        <taxon>Sciaridae</taxon>
        <taxon>Pseudolycoriella</taxon>
    </lineage>
</organism>
<evidence type="ECO:0000313" key="4">
    <source>
        <dbReference type="Proteomes" id="UP001151699"/>
    </source>
</evidence>
<dbReference type="PROSITE" id="PS51076">
    <property type="entry name" value="MH2"/>
    <property type="match status" value="1"/>
</dbReference>
<dbReference type="InterPro" id="IPR001132">
    <property type="entry name" value="SMAD_dom_Dwarfin-type"/>
</dbReference>
<dbReference type="InterPro" id="IPR008984">
    <property type="entry name" value="SMAD_FHA_dom_sf"/>
</dbReference>
<reference evidence="3" key="1">
    <citation type="submission" date="2022-07" db="EMBL/GenBank/DDBJ databases">
        <authorList>
            <person name="Trinca V."/>
            <person name="Uliana J.V.C."/>
            <person name="Torres T.T."/>
            <person name="Ward R.J."/>
            <person name="Monesi N."/>
        </authorList>
    </citation>
    <scope>NUCLEOTIDE SEQUENCE</scope>
    <source>
        <strain evidence="3">HSMRA1968</strain>
        <tissue evidence="3">Whole embryos</tissue>
    </source>
</reference>
<dbReference type="EMBL" id="WJQU01000002">
    <property type="protein sequence ID" value="KAJ6642233.1"/>
    <property type="molecule type" value="Genomic_DNA"/>
</dbReference>